<dbReference type="EMBL" id="RZGY01000001">
    <property type="protein sequence ID" value="RUQ85657.1"/>
    <property type="molecule type" value="Genomic_DNA"/>
</dbReference>
<dbReference type="PIRSF" id="PIRSF000136">
    <property type="entry name" value="LGO_GLO"/>
    <property type="match status" value="1"/>
</dbReference>
<evidence type="ECO:0000313" key="4">
    <source>
        <dbReference type="EMBL" id="RUQ85657.1"/>
    </source>
</evidence>
<dbReference type="InterPro" id="IPR010031">
    <property type="entry name" value="FAD_lactone_oxidase-like"/>
</dbReference>
<dbReference type="Proteomes" id="UP000241203">
    <property type="component" value="Unassembled WGS sequence"/>
</dbReference>
<proteinExistence type="predicted"/>
<gene>
    <name evidence="3" type="ORF">CLV49_0002</name>
    <name evidence="4" type="ORF">ELQ93_01045</name>
</gene>
<keyword evidence="1" id="KW-0560">Oxidoreductase</keyword>
<name>A0A2P8GR10_9MICO</name>
<dbReference type="InterPro" id="IPR006094">
    <property type="entry name" value="Oxid_FAD_bind_N"/>
</dbReference>
<dbReference type="PANTHER" id="PTHR43762">
    <property type="entry name" value="L-GULONOLACTONE OXIDASE"/>
    <property type="match status" value="1"/>
</dbReference>
<dbReference type="AlphaFoldDB" id="A0A2P8GR10"/>
<keyword evidence="6" id="KW-1185">Reference proteome</keyword>
<dbReference type="Gene3D" id="3.30.465.10">
    <property type="match status" value="1"/>
</dbReference>
<dbReference type="PROSITE" id="PS51387">
    <property type="entry name" value="FAD_PCMH"/>
    <property type="match status" value="1"/>
</dbReference>
<dbReference type="PANTHER" id="PTHR43762:SF1">
    <property type="entry name" value="D-ARABINONO-1,4-LACTONE OXIDASE"/>
    <property type="match status" value="1"/>
</dbReference>
<evidence type="ECO:0000256" key="1">
    <source>
        <dbReference type="ARBA" id="ARBA00023002"/>
    </source>
</evidence>
<dbReference type="GO" id="GO:0016020">
    <property type="term" value="C:membrane"/>
    <property type="evidence" value="ECO:0007669"/>
    <property type="project" value="InterPro"/>
</dbReference>
<dbReference type="Gene3D" id="1.10.45.10">
    <property type="entry name" value="Vanillyl-alcohol Oxidase, Chain A, domain 4"/>
    <property type="match status" value="1"/>
</dbReference>
<dbReference type="NCBIfam" id="TIGR01679">
    <property type="entry name" value="bact_FAD_ox"/>
    <property type="match status" value="1"/>
</dbReference>
<dbReference type="Pfam" id="PF01565">
    <property type="entry name" value="FAD_binding_4"/>
    <property type="match status" value="1"/>
</dbReference>
<evidence type="ECO:0000313" key="6">
    <source>
        <dbReference type="Proteomes" id="UP000268291"/>
    </source>
</evidence>
<dbReference type="InterPro" id="IPR016169">
    <property type="entry name" value="FAD-bd_PCMH_sub2"/>
</dbReference>
<dbReference type="RefSeq" id="WP_106561691.1">
    <property type="nucleotide sequence ID" value="NZ_PYAU01000001.1"/>
</dbReference>
<evidence type="ECO:0000313" key="3">
    <source>
        <dbReference type="EMBL" id="PSL36413.1"/>
    </source>
</evidence>
<dbReference type="OrthoDB" id="9800184at2"/>
<dbReference type="InterPro" id="IPR007173">
    <property type="entry name" value="ALO_C"/>
</dbReference>
<dbReference type="Gene3D" id="3.30.70.2520">
    <property type="match status" value="1"/>
</dbReference>
<dbReference type="SUPFAM" id="SSF56176">
    <property type="entry name" value="FAD-binding/transporter-associated domain-like"/>
    <property type="match status" value="1"/>
</dbReference>
<dbReference type="Gene3D" id="3.30.43.10">
    <property type="entry name" value="Uridine Diphospho-n-acetylenolpyruvylglucosamine Reductase, domain 2"/>
    <property type="match status" value="1"/>
</dbReference>
<feature type="domain" description="FAD-binding PCMH-type" evidence="2">
    <location>
        <begin position="15"/>
        <end position="185"/>
    </location>
</feature>
<dbReference type="GO" id="GO:0080049">
    <property type="term" value="F:L-gulono-1,4-lactone dehydrogenase activity"/>
    <property type="evidence" value="ECO:0007669"/>
    <property type="project" value="TreeGrafter"/>
</dbReference>
<reference evidence="4 6" key="2">
    <citation type="submission" date="2018-12" db="EMBL/GenBank/DDBJ databases">
        <authorList>
            <person name="hu s."/>
            <person name="Xu Y."/>
            <person name="Xu B."/>
            <person name="Li F."/>
        </authorList>
    </citation>
    <scope>NUCLEOTIDE SEQUENCE [LARGE SCALE GENOMIC DNA]</scope>
    <source>
        <strain evidence="4 6">KSW2-17</strain>
    </source>
</reference>
<reference evidence="3 5" key="1">
    <citation type="submission" date="2018-03" db="EMBL/GenBank/DDBJ databases">
        <title>Genomic Encyclopedia of Archaeal and Bacterial Type Strains, Phase II (KMG-II): from individual species to whole genera.</title>
        <authorList>
            <person name="Goeker M."/>
        </authorList>
    </citation>
    <scope>NUCLEOTIDE SEQUENCE [LARGE SCALE GENOMIC DNA]</scope>
    <source>
        <strain evidence="3 5">DSM 21548</strain>
    </source>
</reference>
<evidence type="ECO:0000313" key="5">
    <source>
        <dbReference type="Proteomes" id="UP000241203"/>
    </source>
</evidence>
<protein>
    <submittedName>
        <fullName evidence="4">FAD-binding protein</fullName>
    </submittedName>
    <submittedName>
        <fullName evidence="3">FAD-linked oxidoreductase</fullName>
    </submittedName>
</protein>
<organism evidence="3 5">
    <name type="scientific">Labedella gwakjiensis</name>
    <dbReference type="NCBI Taxonomy" id="390269"/>
    <lineage>
        <taxon>Bacteria</taxon>
        <taxon>Bacillati</taxon>
        <taxon>Actinomycetota</taxon>
        <taxon>Actinomycetes</taxon>
        <taxon>Micrococcales</taxon>
        <taxon>Microbacteriaceae</taxon>
        <taxon>Labedella</taxon>
    </lineage>
</organism>
<sequence length="437" mass="47710">MTATGALWRNWARTESARPIRVERPSSPGAVQRAVRAAAGSGLPIKAAGAGHSFTGIAVAPGVLLELDDLSGLVEVDRERRLATVLAGTRLSDLSRLLSPHGLALQNLGDIDRQTISGAISTGTHGTGIGFSGLAGRVRGVSVVTGDGSLRRISVDESPELLPAFALGLGALGVLVDVTLECVDAFVLSAVEAPEPLEATIADAERRARSVDHFEFYWFPHTRVALTKTNTRMPTGSARAPLAPVKRWVDDDLMANGVYRAVCAAGTLLPVAVPSLNRAATRLTGSRRFADHSHRVFTTTRTVRFAEMEYALPVAALPAVLEELAALIEERRWRISFPLEIRFAAADDLWLSTASGRESAYVAVHRYYRDDHEPYFRAAEEIFRRHSGRPHWGKIHYLGADELRELYPHFDDFVGLRNEVDPRRVFANAYLDRVLGP</sequence>
<dbReference type="Pfam" id="PF04030">
    <property type="entry name" value="ALO"/>
    <property type="match status" value="1"/>
</dbReference>
<accession>A0A2P8GR10</accession>
<dbReference type="Proteomes" id="UP000268291">
    <property type="component" value="Unassembled WGS sequence"/>
</dbReference>
<dbReference type="EMBL" id="PYAU01000001">
    <property type="protein sequence ID" value="PSL36413.1"/>
    <property type="molecule type" value="Genomic_DNA"/>
</dbReference>
<dbReference type="InterPro" id="IPR016167">
    <property type="entry name" value="FAD-bd_PCMH_sub1"/>
</dbReference>
<dbReference type="InterPro" id="IPR016166">
    <property type="entry name" value="FAD-bd_PCMH"/>
</dbReference>
<dbReference type="InterPro" id="IPR016171">
    <property type="entry name" value="Vanillyl_alc_oxidase_C-sub2"/>
</dbReference>
<dbReference type="InterPro" id="IPR036318">
    <property type="entry name" value="FAD-bd_PCMH-like_sf"/>
</dbReference>
<dbReference type="GO" id="GO:0003885">
    <property type="term" value="F:D-arabinono-1,4-lactone oxidase activity"/>
    <property type="evidence" value="ECO:0007669"/>
    <property type="project" value="InterPro"/>
</dbReference>
<evidence type="ECO:0000259" key="2">
    <source>
        <dbReference type="PROSITE" id="PS51387"/>
    </source>
</evidence>
<comment type="caution">
    <text evidence="3">The sequence shown here is derived from an EMBL/GenBank/DDBJ whole genome shotgun (WGS) entry which is preliminary data.</text>
</comment>
<dbReference type="GO" id="GO:0071949">
    <property type="term" value="F:FAD binding"/>
    <property type="evidence" value="ECO:0007669"/>
    <property type="project" value="InterPro"/>
</dbReference>